<dbReference type="EMBL" id="BLLK01000069">
    <property type="protein sequence ID" value="GFH59920.1"/>
    <property type="molecule type" value="Genomic_DNA"/>
</dbReference>
<comment type="caution">
    <text evidence="3">The sequence shown here is derived from an EMBL/GenBank/DDBJ whole genome shotgun (WGS) entry which is preliminary data.</text>
</comment>
<evidence type="ECO:0000313" key="4">
    <source>
        <dbReference type="Proteomes" id="UP001054902"/>
    </source>
</evidence>
<keyword evidence="4" id="KW-1185">Reference proteome</keyword>
<accession>A0AAD3DBI1</accession>
<sequence length="642" mass="72860">MTTSFDPPPFLAAFQHVPRFGNIKDPLDIFDVIRFDEDNYRSYIRGTWFIGAFFTAIMIIWSSIFIGVHCFKMYEKRRKEGSRKYCIRIPVFTSCWKKIQCSTCVLNEKYQSFIVLISSLVILMTGLLMATMGWKSYNSTTSDVVTGANSLVNITKSVVEVTQDLIHFANDTIPLRQEFMTEYENGICQSGAGGTADDINAAILNIIELVGSLQNYTMTEVSKVQEILIVPLNDVVIAFHRQADDAESWSLWILFPLVLILLIGSWLFVHECQKFVPSMAICKRVQRVQCLNLCTRRLSRPYFVMKKWILFPVVISIITLATVVIAFSSALMTIVSDTCIVETNENQIGLALLIQALVERGDLGVHVEEAIQYYFLDDCAMESPHNIKIESYFDDLQSISQVIESVEAALEEDSESIQQLCGLTEMELEELKPLFTAAFTAFGELKTIISNFRTITDCTSFNSSFSHMANETLCRSIPWTLLWAFIASTLVFTFGILTVSISPLDSNSMLSIQEEKINNAKLLPSCSTQSFSDDSVSSCSEERYSDEDDSSSSIVQMTAKSKTETSSLKSTCDLEFNFDEVDIREKAKELIQRLKERQHISEESQHEMSLLDIDFDGEGMNTIPKPKELRILLEKKWKRQRR</sequence>
<feature type="region of interest" description="Disordered" evidence="1">
    <location>
        <begin position="528"/>
        <end position="553"/>
    </location>
</feature>
<gene>
    <name evidence="3" type="ORF">CTEN210_16396</name>
</gene>
<feature type="transmembrane region" description="Helical" evidence="2">
    <location>
        <begin position="48"/>
        <end position="71"/>
    </location>
</feature>
<feature type="transmembrane region" description="Helical" evidence="2">
    <location>
        <begin position="308"/>
        <end position="335"/>
    </location>
</feature>
<feature type="transmembrane region" description="Helical" evidence="2">
    <location>
        <begin position="249"/>
        <end position="269"/>
    </location>
</feature>
<dbReference type="Proteomes" id="UP001054902">
    <property type="component" value="Unassembled WGS sequence"/>
</dbReference>
<proteinExistence type="predicted"/>
<keyword evidence="2" id="KW-0472">Membrane</keyword>
<name>A0AAD3DBI1_9STRA</name>
<feature type="compositionally biased region" description="Low complexity" evidence="1">
    <location>
        <begin position="528"/>
        <end position="539"/>
    </location>
</feature>
<organism evidence="3 4">
    <name type="scientific">Chaetoceros tenuissimus</name>
    <dbReference type="NCBI Taxonomy" id="426638"/>
    <lineage>
        <taxon>Eukaryota</taxon>
        <taxon>Sar</taxon>
        <taxon>Stramenopiles</taxon>
        <taxon>Ochrophyta</taxon>
        <taxon>Bacillariophyta</taxon>
        <taxon>Coscinodiscophyceae</taxon>
        <taxon>Chaetocerotophycidae</taxon>
        <taxon>Chaetocerotales</taxon>
        <taxon>Chaetocerotaceae</taxon>
        <taxon>Chaetoceros</taxon>
    </lineage>
</organism>
<protein>
    <submittedName>
        <fullName evidence="3">Uncharacterized protein</fullName>
    </submittedName>
</protein>
<keyword evidence="2" id="KW-0812">Transmembrane</keyword>
<reference evidence="3 4" key="1">
    <citation type="journal article" date="2021" name="Sci. Rep.">
        <title>The genome of the diatom Chaetoceros tenuissimus carries an ancient integrated fragment of an extant virus.</title>
        <authorList>
            <person name="Hongo Y."/>
            <person name="Kimura K."/>
            <person name="Takaki Y."/>
            <person name="Yoshida Y."/>
            <person name="Baba S."/>
            <person name="Kobayashi G."/>
            <person name="Nagasaki K."/>
            <person name="Hano T."/>
            <person name="Tomaru Y."/>
        </authorList>
    </citation>
    <scope>NUCLEOTIDE SEQUENCE [LARGE SCALE GENOMIC DNA]</scope>
    <source>
        <strain evidence="3 4">NIES-3715</strain>
    </source>
</reference>
<evidence type="ECO:0000256" key="1">
    <source>
        <dbReference type="SAM" id="MobiDB-lite"/>
    </source>
</evidence>
<feature type="transmembrane region" description="Helical" evidence="2">
    <location>
        <begin position="481"/>
        <end position="501"/>
    </location>
</feature>
<evidence type="ECO:0000256" key="2">
    <source>
        <dbReference type="SAM" id="Phobius"/>
    </source>
</evidence>
<dbReference type="AlphaFoldDB" id="A0AAD3DBI1"/>
<evidence type="ECO:0000313" key="3">
    <source>
        <dbReference type="EMBL" id="GFH59920.1"/>
    </source>
</evidence>
<feature type="transmembrane region" description="Helical" evidence="2">
    <location>
        <begin position="113"/>
        <end position="134"/>
    </location>
</feature>
<keyword evidence="2" id="KW-1133">Transmembrane helix</keyword>